<dbReference type="HOGENOM" id="CLU_030984_4_0_1"/>
<dbReference type="InParanoid" id="A0A0C2Z7U1"/>
<dbReference type="EMBL" id="KN822092">
    <property type="protein sequence ID" value="KIM58038.1"/>
    <property type="molecule type" value="Genomic_DNA"/>
</dbReference>
<evidence type="ECO:0000313" key="2">
    <source>
        <dbReference type="EMBL" id="KIM58038.1"/>
    </source>
</evidence>
<name>A0A0C2Z7U1_9AGAM</name>
<dbReference type="AlphaFoldDB" id="A0A0C2Z7U1"/>
<evidence type="ECO:0000313" key="3">
    <source>
        <dbReference type="Proteomes" id="UP000053989"/>
    </source>
</evidence>
<gene>
    <name evidence="2" type="ORF">SCLCIDRAFT_47856</name>
</gene>
<feature type="compositionally biased region" description="Acidic residues" evidence="1">
    <location>
        <begin position="131"/>
        <end position="141"/>
    </location>
</feature>
<accession>A0A0C2Z7U1</accession>
<dbReference type="Proteomes" id="UP000053989">
    <property type="component" value="Unassembled WGS sequence"/>
</dbReference>
<organism evidence="2 3">
    <name type="scientific">Scleroderma citrinum Foug A</name>
    <dbReference type="NCBI Taxonomy" id="1036808"/>
    <lineage>
        <taxon>Eukaryota</taxon>
        <taxon>Fungi</taxon>
        <taxon>Dikarya</taxon>
        <taxon>Basidiomycota</taxon>
        <taxon>Agaricomycotina</taxon>
        <taxon>Agaricomycetes</taxon>
        <taxon>Agaricomycetidae</taxon>
        <taxon>Boletales</taxon>
        <taxon>Sclerodermatineae</taxon>
        <taxon>Sclerodermataceae</taxon>
        <taxon>Scleroderma</taxon>
    </lineage>
</organism>
<dbReference type="STRING" id="1036808.A0A0C2Z7U1"/>
<reference evidence="3" key="2">
    <citation type="submission" date="2015-01" db="EMBL/GenBank/DDBJ databases">
        <title>Evolutionary Origins and Diversification of the Mycorrhizal Mutualists.</title>
        <authorList>
            <consortium name="DOE Joint Genome Institute"/>
            <consortium name="Mycorrhizal Genomics Consortium"/>
            <person name="Kohler A."/>
            <person name="Kuo A."/>
            <person name="Nagy L.G."/>
            <person name="Floudas D."/>
            <person name="Copeland A."/>
            <person name="Barry K.W."/>
            <person name="Cichocki N."/>
            <person name="Veneault-Fourrey C."/>
            <person name="LaButti K."/>
            <person name="Lindquist E.A."/>
            <person name="Lipzen A."/>
            <person name="Lundell T."/>
            <person name="Morin E."/>
            <person name="Murat C."/>
            <person name="Riley R."/>
            <person name="Ohm R."/>
            <person name="Sun H."/>
            <person name="Tunlid A."/>
            <person name="Henrissat B."/>
            <person name="Grigoriev I.V."/>
            <person name="Hibbett D.S."/>
            <person name="Martin F."/>
        </authorList>
    </citation>
    <scope>NUCLEOTIDE SEQUENCE [LARGE SCALE GENOMIC DNA]</scope>
    <source>
        <strain evidence="3">Foug A</strain>
    </source>
</reference>
<keyword evidence="3" id="KW-1185">Reference proteome</keyword>
<dbReference type="OrthoDB" id="2681516at2759"/>
<protein>
    <submittedName>
        <fullName evidence="2">Uncharacterized protein</fullName>
    </submittedName>
</protein>
<feature type="non-terminal residue" evidence="2">
    <location>
        <position position="1"/>
    </location>
</feature>
<feature type="region of interest" description="Disordered" evidence="1">
    <location>
        <begin position="129"/>
        <end position="156"/>
    </location>
</feature>
<feature type="compositionally biased region" description="Basic residues" evidence="1">
    <location>
        <begin position="147"/>
        <end position="156"/>
    </location>
</feature>
<proteinExistence type="predicted"/>
<reference evidence="2 3" key="1">
    <citation type="submission" date="2014-04" db="EMBL/GenBank/DDBJ databases">
        <authorList>
            <consortium name="DOE Joint Genome Institute"/>
            <person name="Kuo A."/>
            <person name="Kohler A."/>
            <person name="Nagy L.G."/>
            <person name="Floudas D."/>
            <person name="Copeland A."/>
            <person name="Barry K.W."/>
            <person name="Cichocki N."/>
            <person name="Veneault-Fourrey C."/>
            <person name="LaButti K."/>
            <person name="Lindquist E.A."/>
            <person name="Lipzen A."/>
            <person name="Lundell T."/>
            <person name="Morin E."/>
            <person name="Murat C."/>
            <person name="Sun H."/>
            <person name="Tunlid A."/>
            <person name="Henrissat B."/>
            <person name="Grigoriev I.V."/>
            <person name="Hibbett D.S."/>
            <person name="Martin F."/>
            <person name="Nordberg H.P."/>
            <person name="Cantor M.N."/>
            <person name="Hua S.X."/>
        </authorList>
    </citation>
    <scope>NUCLEOTIDE SEQUENCE [LARGE SCALE GENOMIC DNA]</scope>
    <source>
        <strain evidence="2 3">Foug A</strain>
    </source>
</reference>
<evidence type="ECO:0000256" key="1">
    <source>
        <dbReference type="SAM" id="MobiDB-lite"/>
    </source>
</evidence>
<feature type="non-terminal residue" evidence="2">
    <location>
        <position position="291"/>
    </location>
</feature>
<sequence length="291" mass="32983">GIRSGSQAMIGEYQKTVGRLMKNVTPEEMEEAEHIAREWNDTQPPPEVQAKAAEKKGQQFTREYAEHMWKQCSTQVVVMVAWKDQNGKVMAGMHDFNDDLGPGMAFPDWEGIEDKWSRYALDVFRAGEVGNGEDADDEGEDADPRPRMKVKKGKKKTQVTLPALDNGIPQLPTILDLHVLEKQDILRAFVTCHYHRNFQFAPPATNTSQIGLTCGKAKASMPWTSIAEDPQDYIKDKYLPNGVGLKEPSKLSGTQVTQILEFWRGRQQTNPKDVFMFRRWKDGEGVFQKLV</sequence>